<dbReference type="Proteomes" id="UP000001024">
    <property type="component" value="Chromosome"/>
</dbReference>
<name>Q9HIC8_THEAC</name>
<evidence type="ECO:0000313" key="2">
    <source>
        <dbReference type="Proteomes" id="UP000001024"/>
    </source>
</evidence>
<reference evidence="1 2" key="1">
    <citation type="journal article" date="2000" name="Nature">
        <title>The genome sequence of the thermoacidophilic scavenger Thermoplasma acidophilum.</title>
        <authorList>
            <person name="Ruepp A."/>
            <person name="Graml W."/>
            <person name="Santos-Martinez M.L."/>
            <person name="Koretke K.K."/>
            <person name="Volker C."/>
            <person name="Mewes H.W."/>
            <person name="Frishman D."/>
            <person name="Stocker S."/>
            <person name="Lupas A.N."/>
            <person name="Baumeister W."/>
        </authorList>
    </citation>
    <scope>NUCLEOTIDE SEQUENCE [LARGE SCALE GENOMIC DNA]</scope>
    <source>
        <strain evidence="2">ATCC 25905 / DSM 1728 / JCM 9062 / NBRC 15155 / AMRC-C165</strain>
    </source>
</reference>
<evidence type="ECO:0000313" key="1">
    <source>
        <dbReference type="EMBL" id="CAC12532.1"/>
    </source>
</evidence>
<dbReference type="STRING" id="273075.gene:9572639"/>
<dbReference type="eggNOG" id="arCOG02113">
    <property type="taxonomic scope" value="Archaea"/>
</dbReference>
<dbReference type="EnsemblBacteria" id="CAC12532">
    <property type="protein sequence ID" value="CAC12532"/>
    <property type="gene ID" value="CAC12532"/>
</dbReference>
<gene>
    <name evidence="1" type="ordered locus">Ta1412</name>
</gene>
<dbReference type="EMBL" id="AL445067">
    <property type="protein sequence ID" value="CAC12532.1"/>
    <property type="molecule type" value="Genomic_DNA"/>
</dbReference>
<dbReference type="HOGENOM" id="CLU_140783_0_0_2"/>
<dbReference type="PaxDb" id="273075-Ta1412"/>
<organism evidence="1 2">
    <name type="scientific">Thermoplasma acidophilum (strain ATCC 25905 / DSM 1728 / JCM 9062 / NBRC 15155 / AMRC-C165)</name>
    <dbReference type="NCBI Taxonomy" id="273075"/>
    <lineage>
        <taxon>Archaea</taxon>
        <taxon>Methanobacteriati</taxon>
        <taxon>Thermoplasmatota</taxon>
        <taxon>Thermoplasmata</taxon>
        <taxon>Thermoplasmatales</taxon>
        <taxon>Thermoplasmataceae</taxon>
        <taxon>Thermoplasma</taxon>
    </lineage>
</organism>
<dbReference type="Pfam" id="PF07849">
    <property type="entry name" value="DUF1641"/>
    <property type="match status" value="1"/>
</dbReference>
<dbReference type="KEGG" id="tac:Ta1412"/>
<evidence type="ECO:0008006" key="3">
    <source>
        <dbReference type="Google" id="ProtNLM"/>
    </source>
</evidence>
<protein>
    <recommendedName>
        <fullName evidence="3">DUF1641 domain-containing protein</fullName>
    </recommendedName>
</protein>
<accession>Q9HIC8</accession>
<dbReference type="InParanoid" id="Q9HIC8"/>
<keyword evidence="2" id="KW-1185">Reference proteome</keyword>
<dbReference type="AlphaFoldDB" id="Q9HIC8"/>
<sequence>MDLLSKMKEAGIIDVFMGIAKDYAPTDIEFLAKFFTEKELTEALLKVGNSMMGLLYGLGEERTSDLVKAISFNLPGVTEEFVNGVKNPQPLSALKLMALLKDPDVSAFITGLINALKVVVSSVKKVQ</sequence>
<dbReference type="InterPro" id="IPR012440">
    <property type="entry name" value="DUF1641"/>
</dbReference>
<proteinExistence type="predicted"/>